<proteinExistence type="predicted"/>
<dbReference type="EMBL" id="AMQN01004121">
    <property type="status" value="NOT_ANNOTATED_CDS"/>
    <property type="molecule type" value="Genomic_DNA"/>
</dbReference>
<reference evidence="3 5" key="2">
    <citation type="journal article" date="2013" name="Nature">
        <title>Insights into bilaterian evolution from three spiralian genomes.</title>
        <authorList>
            <person name="Simakov O."/>
            <person name="Marletaz F."/>
            <person name="Cho S.J."/>
            <person name="Edsinger-Gonzales E."/>
            <person name="Havlak P."/>
            <person name="Hellsten U."/>
            <person name="Kuo D.H."/>
            <person name="Larsson T."/>
            <person name="Lv J."/>
            <person name="Arendt D."/>
            <person name="Savage R."/>
            <person name="Osoegawa K."/>
            <person name="de Jong P."/>
            <person name="Grimwood J."/>
            <person name="Chapman J.A."/>
            <person name="Shapiro H."/>
            <person name="Aerts A."/>
            <person name="Otillar R.P."/>
            <person name="Terry A.Y."/>
            <person name="Boore J.L."/>
            <person name="Grigoriev I.V."/>
            <person name="Lindberg D.R."/>
            <person name="Seaver E.C."/>
            <person name="Weisblat D.A."/>
            <person name="Putnam N.H."/>
            <person name="Rokhsar D.S."/>
        </authorList>
    </citation>
    <scope>NUCLEOTIDE SEQUENCE</scope>
    <source>
        <strain evidence="3 5">I ESC-2004</strain>
    </source>
</reference>
<reference evidence="5" key="1">
    <citation type="submission" date="2012-12" db="EMBL/GenBank/DDBJ databases">
        <authorList>
            <person name="Hellsten U."/>
            <person name="Grimwood J."/>
            <person name="Chapman J.A."/>
            <person name="Shapiro H."/>
            <person name="Aerts A."/>
            <person name="Otillar R.P."/>
            <person name="Terry A.Y."/>
            <person name="Boore J.L."/>
            <person name="Simakov O."/>
            <person name="Marletaz F."/>
            <person name="Cho S.-J."/>
            <person name="Edsinger-Gonzales E."/>
            <person name="Havlak P."/>
            <person name="Kuo D.-H."/>
            <person name="Larsson T."/>
            <person name="Lv J."/>
            <person name="Arendt D."/>
            <person name="Savage R."/>
            <person name="Osoegawa K."/>
            <person name="de Jong P."/>
            <person name="Lindberg D.R."/>
            <person name="Seaver E.C."/>
            <person name="Weisblat D.A."/>
            <person name="Putnam N.H."/>
            <person name="Grigoriev I.V."/>
            <person name="Rokhsar D.S."/>
        </authorList>
    </citation>
    <scope>NUCLEOTIDE SEQUENCE</scope>
    <source>
        <strain evidence="5">I ESC-2004</strain>
    </source>
</reference>
<dbReference type="EnsemblMetazoa" id="CapteT217123">
    <property type="protein sequence ID" value="CapteP217123"/>
    <property type="gene ID" value="CapteG217123"/>
</dbReference>
<feature type="compositionally biased region" description="Low complexity" evidence="1">
    <location>
        <begin position="167"/>
        <end position="179"/>
    </location>
</feature>
<evidence type="ECO:0000313" key="3">
    <source>
        <dbReference type="EMBL" id="ELU17101.1"/>
    </source>
</evidence>
<dbReference type="InterPro" id="IPR005135">
    <property type="entry name" value="Endo/exonuclease/phosphatase"/>
</dbReference>
<dbReference type="Proteomes" id="UP000014760">
    <property type="component" value="Unassembled WGS sequence"/>
</dbReference>
<dbReference type="HOGENOM" id="CLU_018889_0_0_1"/>
<gene>
    <name evidence="3" type="ORF">CAPTEDRAFT_217123</name>
</gene>
<dbReference type="SUPFAM" id="SSF56219">
    <property type="entry name" value="DNase I-like"/>
    <property type="match status" value="1"/>
</dbReference>
<protein>
    <recommendedName>
        <fullName evidence="2">Endonuclease/exonuclease/phosphatase domain-containing protein</fullName>
    </recommendedName>
</protein>
<dbReference type="EMBL" id="AMQN01004120">
    <property type="status" value="NOT_ANNOTATED_CDS"/>
    <property type="molecule type" value="Genomic_DNA"/>
</dbReference>
<feature type="domain" description="Endonuclease/exonuclease/phosphatase" evidence="2">
    <location>
        <begin position="385"/>
        <end position="591"/>
    </location>
</feature>
<dbReference type="AlphaFoldDB" id="R7VK76"/>
<dbReference type="Pfam" id="PF03372">
    <property type="entry name" value="Exo_endo_phos"/>
    <property type="match status" value="1"/>
</dbReference>
<dbReference type="EMBL" id="KB292699">
    <property type="protein sequence ID" value="ELU17101.1"/>
    <property type="molecule type" value="Genomic_DNA"/>
</dbReference>
<evidence type="ECO:0000313" key="5">
    <source>
        <dbReference type="Proteomes" id="UP000014760"/>
    </source>
</evidence>
<evidence type="ECO:0000256" key="1">
    <source>
        <dbReference type="SAM" id="MobiDB-lite"/>
    </source>
</evidence>
<sequence length="780" mass="86255">MGSDPPMIILNNVLAYAAYGVATSTSDHTKEACVDFFSSEEIIDARDLLWGKCENGILPKMIKRQNTTTKKGLLLTTSDIIEAIQKLGDSGSMPIFAVEFSSLGRLPLAKPSEKCPISLCERMAKLEARVGECESAMTETNCAIASMQSKISYASIAMQPAGPAPPGQQRVTPRQRQVPMESTSQNGLATGSNSEPRDPSAAVRPKSHSNVMQPPRGGGFHPQARTSSVWSLESAASKSDAPTEGFEFDAREKRRRMRRRRSAITGKKKADECRLKGAPAPKRTRDIFVYQVENSMIAADLEDYMKECGVEPNGIKKVSHPEAQFSSYRVTVEASNLGTVLRDDFWPEYVCVRIFRGKLREDADAPRRNENDPEETATNNHIRIASYNCRGAFGASLLFINYLVSQCDVLLIQEHWGLTDQMRDLESRLDNARVYGKSGMDESQPLVGRPHGGCAVIVRKDLKCSVEPVTTMNERLFSCLIRLPGNDEFLIHNVYMPTDTQHDMCNLDEFCDVLSEINVSCSCHISAQCIVGGDFNTELMRINSLHTNALMSFCSDLSLTLCSTLPCANTDYSYANSDLSSVSLIDHFAVDEVLSKKVLEYYCLHRGDNLSDHSPLFLVLQLDSAADCVPPSSASTGSSRVSWSKASEEDIADYKHVLSYLLEQVIPPSLRGCIGSGFSCDSENHRGLIEHYFETISSACLAAAEVCIPKQGGRKRVAGWNDHVETFKGASIMWHRIWDANGKPGNGVVYDIMLKAKREYKSACRVMIIMFIGNDFRPKN</sequence>
<reference evidence="4" key="3">
    <citation type="submission" date="2015-06" db="UniProtKB">
        <authorList>
            <consortium name="EnsemblMetazoa"/>
        </authorList>
    </citation>
    <scope>IDENTIFICATION</scope>
</reference>
<dbReference type="Gene3D" id="3.60.10.10">
    <property type="entry name" value="Endonuclease/exonuclease/phosphatase"/>
    <property type="match status" value="1"/>
</dbReference>
<evidence type="ECO:0000259" key="2">
    <source>
        <dbReference type="Pfam" id="PF03372"/>
    </source>
</evidence>
<keyword evidence="5" id="KW-1185">Reference proteome</keyword>
<feature type="compositionally biased region" description="Polar residues" evidence="1">
    <location>
        <begin position="224"/>
        <end position="237"/>
    </location>
</feature>
<dbReference type="InterPro" id="IPR036691">
    <property type="entry name" value="Endo/exonu/phosph_ase_sf"/>
</dbReference>
<evidence type="ECO:0000313" key="4">
    <source>
        <dbReference type="EnsemblMetazoa" id="CapteP217123"/>
    </source>
</evidence>
<feature type="compositionally biased region" description="Basic residues" evidence="1">
    <location>
        <begin position="253"/>
        <end position="262"/>
    </location>
</feature>
<dbReference type="OrthoDB" id="7323539at2759"/>
<name>R7VK76_CAPTE</name>
<feature type="region of interest" description="Disordered" evidence="1">
    <location>
        <begin position="158"/>
        <end position="274"/>
    </location>
</feature>
<accession>R7VK76</accession>
<feature type="compositionally biased region" description="Polar residues" evidence="1">
    <location>
        <begin position="180"/>
        <end position="194"/>
    </location>
</feature>
<organism evidence="3">
    <name type="scientific">Capitella teleta</name>
    <name type="common">Polychaete worm</name>
    <dbReference type="NCBI Taxonomy" id="283909"/>
    <lineage>
        <taxon>Eukaryota</taxon>
        <taxon>Metazoa</taxon>
        <taxon>Spiralia</taxon>
        <taxon>Lophotrochozoa</taxon>
        <taxon>Annelida</taxon>
        <taxon>Polychaeta</taxon>
        <taxon>Sedentaria</taxon>
        <taxon>Scolecida</taxon>
        <taxon>Capitellidae</taxon>
        <taxon>Capitella</taxon>
    </lineage>
</organism>
<dbReference type="GO" id="GO:0003824">
    <property type="term" value="F:catalytic activity"/>
    <property type="evidence" value="ECO:0007669"/>
    <property type="project" value="InterPro"/>
</dbReference>